<dbReference type="OrthoDB" id="10254737at2759"/>
<sequence length="420" mass="47396">METTSEVDNRHLSASKKKADKTKHTPPSRRMQYDDPSAVAKLKKTQIVRKKNAERAVPLFSHLPQYEQESIFSRGFQKDASELHPAVIKLGLQYASDVISGASSRCLSLLDTLALVIESFSLSEYLETRDYRRELDKYLRRNIQFLIDCRPLSISMGNCIRYIKSRISQLSPSIPEAENKSSLLKTIRNFREEKFERAEEMIAELGAERIRDGDTILTLGRSSCIEEIFTKAKNCGKDFHVIVLDARPRQEGLALCKNLIQMGVKTDYSSLYAASYYMRDVNIVLCGAEGLMSTGAVISGLGTACVALVAKEYHVPVMITSQTIKFSERGHLDAICFNEIGNPDELIGHEGSDWFMTGVHNEKKFANMLKENWKEMKNLKVLNLYYDLTPVEFIDAVITEIGIIPPSSVPVVLREYMSLS</sequence>
<dbReference type="InterPro" id="IPR027363">
    <property type="entry name" value="M1Pi_N"/>
</dbReference>
<dbReference type="Pfam" id="PF01008">
    <property type="entry name" value="IF-2B"/>
    <property type="match status" value="1"/>
</dbReference>
<evidence type="ECO:0000256" key="6">
    <source>
        <dbReference type="ARBA" id="ARBA00044147"/>
    </source>
</evidence>
<dbReference type="Proteomes" id="UP001061958">
    <property type="component" value="Unassembled WGS sequence"/>
</dbReference>
<dbReference type="SUPFAM" id="SSF100950">
    <property type="entry name" value="NagB/RpiA/CoA transferase-like"/>
    <property type="match status" value="1"/>
</dbReference>
<comment type="similarity">
    <text evidence="2 9">Belongs to the eIF-2B alpha/beta/delta subunits family.</text>
</comment>
<evidence type="ECO:0000256" key="4">
    <source>
        <dbReference type="ARBA" id="ARBA00022540"/>
    </source>
</evidence>
<gene>
    <name evidence="11" type="ORF">GpartN1_g1900.t1</name>
    <name evidence="12" type="ORF">GpartN1_g4867.t1</name>
</gene>
<evidence type="ECO:0000256" key="5">
    <source>
        <dbReference type="ARBA" id="ARBA00022917"/>
    </source>
</evidence>
<evidence type="ECO:0000256" key="2">
    <source>
        <dbReference type="ARBA" id="ARBA00007251"/>
    </source>
</evidence>
<dbReference type="PANTHER" id="PTHR10233">
    <property type="entry name" value="TRANSLATION INITIATION FACTOR EIF-2B"/>
    <property type="match status" value="1"/>
</dbReference>
<comment type="subunit">
    <text evidence="8">Component of the translation initiation factor 2B (eIF2B) complex which is a heterodecamer of two sets of five different subunits: alpha, beta, gamma, delta and epsilon. Subunits alpha, beta and delta comprise a regulatory subcomplex and subunits epsilon and gamma comprise a catalytic subcomplex. Within the complex, the hexameric regulatory complex resides at the center, with the two heterodimeric catalytic subcomplexes bound on opposite sides.</text>
</comment>
<feature type="region of interest" description="Disordered" evidence="10">
    <location>
        <begin position="1"/>
        <end position="36"/>
    </location>
</feature>
<reference evidence="11" key="2">
    <citation type="submission" date="2022-01" db="EMBL/GenBank/DDBJ databases">
        <authorList>
            <person name="Hirooka S."/>
            <person name="Miyagishima S.Y."/>
        </authorList>
    </citation>
    <scope>NUCLEOTIDE SEQUENCE</scope>
    <source>
        <strain evidence="11">NBRC 102759</strain>
    </source>
</reference>
<comment type="subcellular location">
    <subcellularLocation>
        <location evidence="1">Cytoplasm</location>
        <location evidence="1">Cytosol</location>
    </subcellularLocation>
</comment>
<evidence type="ECO:0000256" key="9">
    <source>
        <dbReference type="RuleBase" id="RU003814"/>
    </source>
</evidence>
<reference evidence="11" key="1">
    <citation type="journal article" date="2022" name="Proc. Natl. Acad. Sci. U.S.A.">
        <title>Life cycle and functional genomics of the unicellular red alga Galdieria for elucidating algal and plant evolution and industrial use.</title>
        <authorList>
            <person name="Hirooka S."/>
            <person name="Itabashi T."/>
            <person name="Ichinose T.M."/>
            <person name="Onuma R."/>
            <person name="Fujiwara T."/>
            <person name="Yamashita S."/>
            <person name="Jong L.W."/>
            <person name="Tomita R."/>
            <person name="Iwane A.H."/>
            <person name="Miyagishima S.Y."/>
        </authorList>
    </citation>
    <scope>NUCLEOTIDE SEQUENCE</scope>
    <source>
        <strain evidence="11">NBRC 102759</strain>
    </source>
</reference>
<evidence type="ECO:0000256" key="3">
    <source>
        <dbReference type="ARBA" id="ARBA00022490"/>
    </source>
</evidence>
<dbReference type="AlphaFoldDB" id="A0A9C7PTG2"/>
<keyword evidence="5" id="KW-0648">Protein biosynthesis</keyword>
<evidence type="ECO:0000256" key="1">
    <source>
        <dbReference type="ARBA" id="ARBA00004514"/>
    </source>
</evidence>
<organism evidence="11 13">
    <name type="scientific">Galdieria partita</name>
    <dbReference type="NCBI Taxonomy" id="83374"/>
    <lineage>
        <taxon>Eukaryota</taxon>
        <taxon>Rhodophyta</taxon>
        <taxon>Bangiophyceae</taxon>
        <taxon>Galdieriales</taxon>
        <taxon>Galdieriaceae</taxon>
        <taxon>Galdieria</taxon>
    </lineage>
</organism>
<evidence type="ECO:0000256" key="7">
    <source>
        <dbReference type="ARBA" id="ARBA00044356"/>
    </source>
</evidence>
<dbReference type="Gene3D" id="3.40.50.10470">
    <property type="entry name" value="Translation initiation factor eif-2b, domain 2"/>
    <property type="match status" value="1"/>
</dbReference>
<accession>A0A9C7PTG2</accession>
<dbReference type="GO" id="GO:0005829">
    <property type="term" value="C:cytosol"/>
    <property type="evidence" value="ECO:0007669"/>
    <property type="project" value="UniProtKB-SubCell"/>
</dbReference>
<dbReference type="GO" id="GO:0003743">
    <property type="term" value="F:translation initiation factor activity"/>
    <property type="evidence" value="ECO:0007669"/>
    <property type="project" value="UniProtKB-KW"/>
</dbReference>
<dbReference type="EMBL" id="BQMJ01000013">
    <property type="protein sequence ID" value="GJQ10109.1"/>
    <property type="molecule type" value="Genomic_DNA"/>
</dbReference>
<dbReference type="Gene3D" id="1.20.120.420">
    <property type="entry name" value="translation initiation factor eif-2b, domain 1"/>
    <property type="match status" value="1"/>
</dbReference>
<proteinExistence type="inferred from homology"/>
<evidence type="ECO:0000313" key="12">
    <source>
        <dbReference type="EMBL" id="GJQ13076.1"/>
    </source>
</evidence>
<evidence type="ECO:0000313" key="13">
    <source>
        <dbReference type="Proteomes" id="UP001061958"/>
    </source>
</evidence>
<feature type="compositionally biased region" description="Basic residues" evidence="10">
    <location>
        <begin position="13"/>
        <end position="27"/>
    </location>
</feature>
<dbReference type="InterPro" id="IPR000649">
    <property type="entry name" value="IF-2B-related"/>
</dbReference>
<evidence type="ECO:0000313" key="11">
    <source>
        <dbReference type="EMBL" id="GJQ10109.1"/>
    </source>
</evidence>
<keyword evidence="3" id="KW-0963">Cytoplasm</keyword>
<dbReference type="InterPro" id="IPR042529">
    <property type="entry name" value="IF_2B-like_C"/>
</dbReference>
<evidence type="ECO:0000256" key="10">
    <source>
        <dbReference type="SAM" id="MobiDB-lite"/>
    </source>
</evidence>
<comment type="caution">
    <text evidence="11">The sequence shown here is derived from an EMBL/GenBank/DDBJ whole genome shotgun (WGS) entry which is preliminary data.</text>
</comment>
<dbReference type="PANTHER" id="PTHR10233:SF14">
    <property type="entry name" value="TRANSLATION INITIATION FACTOR EIF-2B SUBUNIT DELTA"/>
    <property type="match status" value="1"/>
</dbReference>
<dbReference type="EMBL" id="BQMJ01000039">
    <property type="protein sequence ID" value="GJQ13076.1"/>
    <property type="molecule type" value="Genomic_DNA"/>
</dbReference>
<keyword evidence="4" id="KW-0396">Initiation factor</keyword>
<evidence type="ECO:0000256" key="8">
    <source>
        <dbReference type="ARBA" id="ARBA00046432"/>
    </source>
</evidence>
<protein>
    <recommendedName>
        <fullName evidence="6">Translation initiation factor eIF2B subunit delta</fullName>
    </recommendedName>
    <alternativeName>
        <fullName evidence="7">eIF2B GDP-GTP exchange factor subunit delta</fullName>
    </alternativeName>
</protein>
<name>A0A9C7PTG2_9RHOD</name>
<keyword evidence="13" id="KW-1185">Reference proteome</keyword>
<dbReference type="InterPro" id="IPR037171">
    <property type="entry name" value="NagB/RpiA_transferase-like"/>
</dbReference>